<evidence type="ECO:0000313" key="3">
    <source>
        <dbReference type="Proteomes" id="UP000011626"/>
    </source>
</evidence>
<evidence type="ECO:0000313" key="2">
    <source>
        <dbReference type="EMBL" id="ELZ30341.1"/>
    </source>
</evidence>
<dbReference type="InterPro" id="IPR046938">
    <property type="entry name" value="DNA_clamp_sf"/>
</dbReference>
<protein>
    <submittedName>
        <fullName evidence="2">DNA polymerase sliding clamp</fullName>
    </submittedName>
</protein>
<dbReference type="eggNOG" id="arCOG00488">
    <property type="taxonomic scope" value="Archaea"/>
</dbReference>
<dbReference type="OrthoDB" id="14749at2157"/>
<dbReference type="STRING" id="797114.C475_01362"/>
<dbReference type="RefSeq" id="WP_006881926.1">
    <property type="nucleotide sequence ID" value="NZ_AOIU01000004.1"/>
</dbReference>
<dbReference type="Proteomes" id="UP000011626">
    <property type="component" value="Unassembled WGS sequence"/>
</dbReference>
<dbReference type="EMBL" id="AOIU01000004">
    <property type="protein sequence ID" value="ELZ30341.1"/>
    <property type="molecule type" value="Genomic_DNA"/>
</dbReference>
<comment type="caution">
    <text evidence="2">The sequence shown here is derived from an EMBL/GenBank/DDBJ whole genome shotgun (WGS) entry which is preliminary data.</text>
</comment>
<proteinExistence type="predicted"/>
<dbReference type="AlphaFoldDB" id="M0D489"/>
<dbReference type="PATRIC" id="fig|797114.5.peg.268"/>
<dbReference type="SUPFAM" id="SSF55979">
    <property type="entry name" value="DNA clamp"/>
    <property type="match status" value="2"/>
</dbReference>
<name>M0D489_9EURY</name>
<dbReference type="CDD" id="cd00577">
    <property type="entry name" value="PCNA"/>
    <property type="match status" value="1"/>
</dbReference>
<feature type="region of interest" description="Disordered" evidence="1">
    <location>
        <begin position="1"/>
        <end position="28"/>
    </location>
</feature>
<accession>M0D489</accession>
<keyword evidence="3" id="KW-1185">Reference proteome</keyword>
<dbReference type="Gene3D" id="3.70.10.10">
    <property type="match status" value="1"/>
</dbReference>
<gene>
    <name evidence="2" type="ORF">C475_01362</name>
</gene>
<organism evidence="2 3">
    <name type="scientific">Halosimplex carlsbadense 2-9-1</name>
    <dbReference type="NCBI Taxonomy" id="797114"/>
    <lineage>
        <taxon>Archaea</taxon>
        <taxon>Methanobacteriati</taxon>
        <taxon>Methanobacteriota</taxon>
        <taxon>Stenosarchaea group</taxon>
        <taxon>Halobacteria</taxon>
        <taxon>Halobacteriales</taxon>
        <taxon>Haloarculaceae</taxon>
        <taxon>Halosimplex</taxon>
    </lineage>
</organism>
<sequence>MTARQRQDGDGEGSTANRTTEPASGGLDVRLGAERLATAVDAAAAVADECRLTVGDGMAFRARDPADVAMAELRLDREAFDAYEADEATFGVALDRLGDAVSLAGDESVRLRLGEDGRFDVSAGAVEYAFAPIATEAVRAVEWVDAGSVAASATMAAGDLRRAVRAADLVADHATFAVDADERTLTVAASGDTDDVRLDFDESDLDALDAGAVESLYSVDYLRDIVGAIPSGVPVTVEFVGGGEGGCPLSLEHAFAGGDGTGRWLLAPRIRR</sequence>
<evidence type="ECO:0000256" key="1">
    <source>
        <dbReference type="SAM" id="MobiDB-lite"/>
    </source>
</evidence>
<reference evidence="2 3" key="1">
    <citation type="journal article" date="2014" name="PLoS Genet.">
        <title>Phylogenetically driven sequencing of extremely halophilic archaea reveals strategies for static and dynamic osmo-response.</title>
        <authorList>
            <person name="Becker E.A."/>
            <person name="Seitzer P.M."/>
            <person name="Tritt A."/>
            <person name="Larsen D."/>
            <person name="Krusor M."/>
            <person name="Yao A.I."/>
            <person name="Wu D."/>
            <person name="Madern D."/>
            <person name="Eisen J.A."/>
            <person name="Darling A.E."/>
            <person name="Facciotti M.T."/>
        </authorList>
    </citation>
    <scope>NUCLEOTIDE SEQUENCE [LARGE SCALE GENOMIC DNA]</scope>
    <source>
        <strain evidence="2 3">2-9-1</strain>
    </source>
</reference>